<dbReference type="InterPro" id="IPR036162">
    <property type="entry name" value="Resolvase-like_N_sf"/>
</dbReference>
<gene>
    <name evidence="7" type="ORF">BN874_130069</name>
</gene>
<dbReference type="OrthoDB" id="6717890at2"/>
<keyword evidence="1" id="KW-0229">DNA integration</keyword>
<evidence type="ECO:0000259" key="6">
    <source>
        <dbReference type="PROSITE" id="PS51736"/>
    </source>
</evidence>
<dbReference type="Proteomes" id="UP000019184">
    <property type="component" value="Unassembled WGS sequence"/>
</dbReference>
<dbReference type="InterPro" id="IPR048046">
    <property type="entry name" value="Transpos_IS607"/>
</dbReference>
<sequence length="190" mass="20882">MKLSVWAKSQGLSYKTAWRLWKDGKLPVPAEQLLTGTVIVHPSVTATEGGVALYARVSSADQKADLERQIARLAVYAAENSLRVTEIVKEIGSGLNGPRRGLMRLLRTPAVTTVVVEHRDRLMRFGFEYVESALAAQGRTLVVVDTTEVTADLVRDLTEVLTSMCARLYGPRAAENRAKRALEAMQCEPS</sequence>
<dbReference type="Pfam" id="PF00239">
    <property type="entry name" value="Resolvase"/>
    <property type="match status" value="1"/>
</dbReference>
<name>A0A7U7G8D4_9GAMM</name>
<keyword evidence="3" id="KW-0233">DNA recombination</keyword>
<dbReference type="GO" id="GO:0003677">
    <property type="term" value="F:DNA binding"/>
    <property type="evidence" value="ECO:0007669"/>
    <property type="project" value="UniProtKB-KW"/>
</dbReference>
<organism evidence="7 8">
    <name type="scientific">Candidatus Contendobacter odensis Run_B_J11</name>
    <dbReference type="NCBI Taxonomy" id="1400861"/>
    <lineage>
        <taxon>Bacteria</taxon>
        <taxon>Pseudomonadati</taxon>
        <taxon>Pseudomonadota</taxon>
        <taxon>Gammaproteobacteria</taxon>
        <taxon>Candidatus Competibacteraceae</taxon>
        <taxon>Candidatus Contendibacter</taxon>
    </lineage>
</organism>
<keyword evidence="2" id="KW-0238">DNA-binding</keyword>
<comment type="caution">
    <text evidence="7">The sequence shown here is derived from an EMBL/GenBank/DDBJ whole genome shotgun (WGS) entry which is preliminary data.</text>
</comment>
<dbReference type="SUPFAM" id="SSF53041">
    <property type="entry name" value="Resolvase-like"/>
    <property type="match status" value="1"/>
</dbReference>
<accession>A0A7U7G8D4</accession>
<proteinExistence type="predicted"/>
<dbReference type="FunFam" id="3.40.50.1390:FF:000002">
    <property type="entry name" value="ORF1 in transposon ISC1904"/>
    <property type="match status" value="1"/>
</dbReference>
<evidence type="ECO:0000256" key="4">
    <source>
        <dbReference type="PIRSR" id="PIRSR606118-50"/>
    </source>
</evidence>
<dbReference type="PROSITE" id="PS51736">
    <property type="entry name" value="RECOMBINASES_3"/>
    <property type="match status" value="1"/>
</dbReference>
<keyword evidence="8" id="KW-1185">Reference proteome</keyword>
<dbReference type="InterPro" id="IPR006119">
    <property type="entry name" value="Resolv_N"/>
</dbReference>
<evidence type="ECO:0000313" key="8">
    <source>
        <dbReference type="Proteomes" id="UP000019184"/>
    </source>
</evidence>
<dbReference type="RefSeq" id="WP_034430798.1">
    <property type="nucleotide sequence ID" value="NZ_CBTK010000035.1"/>
</dbReference>
<dbReference type="PROSITE" id="PS00397">
    <property type="entry name" value="RECOMBINASES_1"/>
    <property type="match status" value="1"/>
</dbReference>
<dbReference type="EMBL" id="CBTK010000035">
    <property type="protein sequence ID" value="CDH43744.1"/>
    <property type="molecule type" value="Genomic_DNA"/>
</dbReference>
<dbReference type="NCBIfam" id="NF033518">
    <property type="entry name" value="transpos_IS607"/>
    <property type="match status" value="1"/>
</dbReference>
<dbReference type="GO" id="GO:0015074">
    <property type="term" value="P:DNA integration"/>
    <property type="evidence" value="ECO:0007669"/>
    <property type="project" value="UniProtKB-KW"/>
</dbReference>
<feature type="active site" description="O-(5'-phospho-DNA)-serine intermediate" evidence="4 5">
    <location>
        <position position="58"/>
    </location>
</feature>
<evidence type="ECO:0000256" key="3">
    <source>
        <dbReference type="ARBA" id="ARBA00023172"/>
    </source>
</evidence>
<evidence type="ECO:0000256" key="2">
    <source>
        <dbReference type="ARBA" id="ARBA00023125"/>
    </source>
</evidence>
<feature type="domain" description="Resolvase/invertase-type recombinase catalytic" evidence="6">
    <location>
        <begin position="50"/>
        <end position="189"/>
    </location>
</feature>
<dbReference type="Gene3D" id="3.40.50.1390">
    <property type="entry name" value="Resolvase, N-terminal catalytic domain"/>
    <property type="match status" value="1"/>
</dbReference>
<dbReference type="GO" id="GO:0000150">
    <property type="term" value="F:DNA strand exchange activity"/>
    <property type="evidence" value="ECO:0007669"/>
    <property type="project" value="InterPro"/>
</dbReference>
<evidence type="ECO:0000313" key="7">
    <source>
        <dbReference type="EMBL" id="CDH43744.1"/>
    </source>
</evidence>
<dbReference type="CDD" id="cd03769">
    <property type="entry name" value="SR_IS607_transposase_like"/>
    <property type="match status" value="1"/>
</dbReference>
<dbReference type="AlphaFoldDB" id="A0A7U7G8D4"/>
<dbReference type="PANTHER" id="PTHR36172">
    <property type="match status" value="1"/>
</dbReference>
<dbReference type="Gene3D" id="1.10.287.2170">
    <property type="match status" value="1"/>
</dbReference>
<dbReference type="SMART" id="SM00857">
    <property type="entry name" value="Resolvase"/>
    <property type="match status" value="1"/>
</dbReference>
<dbReference type="PANTHER" id="PTHR36172:SF1">
    <property type="entry name" value="RESOLVASE-RELATED"/>
    <property type="match status" value="1"/>
</dbReference>
<dbReference type="InterPro" id="IPR041718">
    <property type="entry name" value="IS607_transposase-like"/>
</dbReference>
<reference evidence="7 8" key="1">
    <citation type="journal article" date="2014" name="ISME J.">
        <title>Candidatus Competibacter-lineage genomes retrieved from metagenomes reveal functional metabolic diversity.</title>
        <authorList>
            <person name="McIlroy S.J."/>
            <person name="Albertsen M."/>
            <person name="Andresen E.K."/>
            <person name="Saunders A.M."/>
            <person name="Kristiansen R."/>
            <person name="Stokholm-Bjerregaard M."/>
            <person name="Nielsen K.L."/>
            <person name="Nielsen P.H."/>
        </authorList>
    </citation>
    <scope>NUCLEOTIDE SEQUENCE [LARGE SCALE GENOMIC DNA]</scope>
    <source>
        <strain evidence="7 8">Run_B_J11</strain>
    </source>
</reference>
<dbReference type="InterPro" id="IPR006118">
    <property type="entry name" value="Recombinase_CS"/>
</dbReference>
<evidence type="ECO:0000256" key="1">
    <source>
        <dbReference type="ARBA" id="ARBA00022908"/>
    </source>
</evidence>
<evidence type="ECO:0000256" key="5">
    <source>
        <dbReference type="PROSITE-ProRule" id="PRU10137"/>
    </source>
</evidence>
<protein>
    <submittedName>
        <fullName evidence="7">Resolvase, n terminal domain</fullName>
    </submittedName>
</protein>
<dbReference type="InterPro" id="IPR051491">
    <property type="entry name" value="Recombinase/Transposase-rel"/>
</dbReference>